<accession>A0ABT9NUL2</accession>
<dbReference type="Pfam" id="PF20376">
    <property type="entry name" value="DUF6671"/>
    <property type="match status" value="1"/>
</dbReference>
<name>A0ABT9NUL2_9ACTN</name>
<dbReference type="Proteomes" id="UP001240447">
    <property type="component" value="Unassembled WGS sequence"/>
</dbReference>
<dbReference type="RefSeq" id="WP_068120371.1">
    <property type="nucleotide sequence ID" value="NZ_CCXJ01000264.1"/>
</dbReference>
<keyword evidence="3" id="KW-1185">Reference proteome</keyword>
<gene>
    <name evidence="2" type="ORF">J2S59_003897</name>
</gene>
<organism evidence="2 3">
    <name type="scientific">Nocardioides massiliensis</name>
    <dbReference type="NCBI Taxonomy" id="1325935"/>
    <lineage>
        <taxon>Bacteria</taxon>
        <taxon>Bacillati</taxon>
        <taxon>Actinomycetota</taxon>
        <taxon>Actinomycetes</taxon>
        <taxon>Propionibacteriales</taxon>
        <taxon>Nocardioidaceae</taxon>
        <taxon>Nocardioides</taxon>
    </lineage>
</organism>
<comment type="caution">
    <text evidence="2">The sequence shown here is derived from an EMBL/GenBank/DDBJ whole genome shotgun (WGS) entry which is preliminary data.</text>
</comment>
<reference evidence="2 3" key="1">
    <citation type="submission" date="2023-07" db="EMBL/GenBank/DDBJ databases">
        <title>Sequencing the genomes of 1000 actinobacteria strains.</title>
        <authorList>
            <person name="Klenk H.-P."/>
        </authorList>
    </citation>
    <scope>NUCLEOTIDE SEQUENCE [LARGE SCALE GENOMIC DNA]</scope>
    <source>
        <strain evidence="2 3">GD13</strain>
    </source>
</reference>
<evidence type="ECO:0000313" key="2">
    <source>
        <dbReference type="EMBL" id="MDP9824088.1"/>
    </source>
</evidence>
<dbReference type="InterPro" id="IPR046612">
    <property type="entry name" value="DUF6671"/>
</dbReference>
<dbReference type="EMBL" id="JAUSQM010000001">
    <property type="protein sequence ID" value="MDP9824088.1"/>
    <property type="molecule type" value="Genomic_DNA"/>
</dbReference>
<evidence type="ECO:0000313" key="3">
    <source>
        <dbReference type="Proteomes" id="UP001240447"/>
    </source>
</evidence>
<protein>
    <recommendedName>
        <fullName evidence="1">DUF6671 domain-containing protein</fullName>
    </recommendedName>
</protein>
<feature type="domain" description="DUF6671" evidence="1">
    <location>
        <begin position="76"/>
        <end position="293"/>
    </location>
</feature>
<proteinExistence type="predicted"/>
<sequence>MTDEVPRLLSHGHELSGARAAVATKHHKTATIARALGGPEGLHLQTAVVDTDTLGTFTGETPRPGTPRHTATVKARWACQDSGLDLGVGSEGSFFPHPEVGFITMQVEHVALTKASTGLTIIGTATGGAPWAVRRTIAAEDDLLEFRDLLASGAQRLIVRPATGFTDGPVISKGIASIERLRDAARTAFDHDEAGRAVVESDLRAHHCGPRHHLIHAAARDLALRLATRCPACASFGFGRDESRPGAPCAWCGTPTATLRHHIYSCPTCHRTDVQTIPGSDRADPGTCPECNP</sequence>
<evidence type="ECO:0000259" key="1">
    <source>
        <dbReference type="Pfam" id="PF20376"/>
    </source>
</evidence>